<organism evidence="2 3">
    <name type="scientific">Ameca splendens</name>
    <dbReference type="NCBI Taxonomy" id="208324"/>
    <lineage>
        <taxon>Eukaryota</taxon>
        <taxon>Metazoa</taxon>
        <taxon>Chordata</taxon>
        <taxon>Craniata</taxon>
        <taxon>Vertebrata</taxon>
        <taxon>Euteleostomi</taxon>
        <taxon>Actinopterygii</taxon>
        <taxon>Neopterygii</taxon>
        <taxon>Teleostei</taxon>
        <taxon>Neoteleostei</taxon>
        <taxon>Acanthomorphata</taxon>
        <taxon>Ovalentaria</taxon>
        <taxon>Atherinomorphae</taxon>
        <taxon>Cyprinodontiformes</taxon>
        <taxon>Goodeidae</taxon>
        <taxon>Ameca</taxon>
    </lineage>
</organism>
<comment type="caution">
    <text evidence="2">The sequence shown here is derived from an EMBL/GenBank/DDBJ whole genome shotgun (WGS) entry which is preliminary data.</text>
</comment>
<gene>
    <name evidence="2" type="ORF">AMECASPLE_031423</name>
</gene>
<proteinExistence type="predicted"/>
<evidence type="ECO:0000313" key="2">
    <source>
        <dbReference type="EMBL" id="MEQ2308748.1"/>
    </source>
</evidence>
<accession>A0ABV0ZU15</accession>
<protein>
    <submittedName>
        <fullName evidence="2">Uncharacterized protein</fullName>
    </submittedName>
</protein>
<dbReference type="Proteomes" id="UP001469553">
    <property type="component" value="Unassembled WGS sequence"/>
</dbReference>
<feature type="region of interest" description="Disordered" evidence="1">
    <location>
        <begin position="46"/>
        <end position="77"/>
    </location>
</feature>
<evidence type="ECO:0000313" key="3">
    <source>
        <dbReference type="Proteomes" id="UP001469553"/>
    </source>
</evidence>
<dbReference type="EMBL" id="JAHRIP010069734">
    <property type="protein sequence ID" value="MEQ2308748.1"/>
    <property type="molecule type" value="Genomic_DNA"/>
</dbReference>
<reference evidence="2 3" key="1">
    <citation type="submission" date="2021-06" db="EMBL/GenBank/DDBJ databases">
        <authorList>
            <person name="Palmer J.M."/>
        </authorList>
    </citation>
    <scope>NUCLEOTIDE SEQUENCE [LARGE SCALE GENOMIC DNA]</scope>
    <source>
        <strain evidence="2 3">AS_MEX2019</strain>
        <tissue evidence="2">Muscle</tissue>
    </source>
</reference>
<keyword evidence="3" id="KW-1185">Reference proteome</keyword>
<evidence type="ECO:0000256" key="1">
    <source>
        <dbReference type="SAM" id="MobiDB-lite"/>
    </source>
</evidence>
<name>A0ABV0ZU15_9TELE</name>
<feature type="compositionally biased region" description="Basic and acidic residues" evidence="1">
    <location>
        <begin position="57"/>
        <end position="73"/>
    </location>
</feature>
<sequence>MKKNKRARTAQLSYLPAATNVHVETDQQYLAQGTEAQESISTVLSIEDNEEPSSRSAFRDPLDGLTTEEHGSAECDPPQSFEEAFPDVGDWTYDDGHGKGNRINNFTFFFSREGQTKYGQIEFFTSEQSCAKWALVHELKVAGFSFLQDGVTNVTCNYVVPLLETSANTIVSLDHILVKVVFLDIYACHWFCISFPKHLKSFNPLRPELT</sequence>